<keyword evidence="7" id="KW-1185">Reference proteome</keyword>
<evidence type="ECO:0000256" key="3">
    <source>
        <dbReference type="ARBA" id="ARBA00022729"/>
    </source>
</evidence>
<feature type="region of interest" description="Disordered" evidence="4">
    <location>
        <begin position="186"/>
        <end position="206"/>
    </location>
</feature>
<feature type="region of interest" description="Disordered" evidence="4">
    <location>
        <begin position="1157"/>
        <end position="1224"/>
    </location>
</feature>
<evidence type="ECO:0000256" key="1">
    <source>
        <dbReference type="ARBA" id="ARBA00004613"/>
    </source>
</evidence>
<dbReference type="InterPro" id="IPR052424">
    <property type="entry name" value="Kielin_Chordin-BMP_Reg"/>
</dbReference>
<organism evidence="6 7">
    <name type="scientific">Caerostris darwini</name>
    <dbReference type="NCBI Taxonomy" id="1538125"/>
    <lineage>
        <taxon>Eukaryota</taxon>
        <taxon>Metazoa</taxon>
        <taxon>Ecdysozoa</taxon>
        <taxon>Arthropoda</taxon>
        <taxon>Chelicerata</taxon>
        <taxon>Arachnida</taxon>
        <taxon>Araneae</taxon>
        <taxon>Araneomorphae</taxon>
        <taxon>Entelegynae</taxon>
        <taxon>Araneoidea</taxon>
        <taxon>Araneidae</taxon>
        <taxon>Caerostris</taxon>
    </lineage>
</organism>
<feature type="compositionally biased region" description="Low complexity" evidence="4">
    <location>
        <begin position="1104"/>
        <end position="1115"/>
    </location>
</feature>
<feature type="compositionally biased region" description="Polar residues" evidence="4">
    <location>
        <begin position="593"/>
        <end position="604"/>
    </location>
</feature>
<keyword evidence="3" id="KW-0732">Signal</keyword>
<evidence type="ECO:0000256" key="2">
    <source>
        <dbReference type="ARBA" id="ARBA00022525"/>
    </source>
</evidence>
<dbReference type="Proteomes" id="UP001054837">
    <property type="component" value="Unassembled WGS sequence"/>
</dbReference>
<reference evidence="6 7" key="1">
    <citation type="submission" date="2021-06" db="EMBL/GenBank/DDBJ databases">
        <title>Caerostris darwini draft genome.</title>
        <authorList>
            <person name="Kono N."/>
            <person name="Arakawa K."/>
        </authorList>
    </citation>
    <scope>NUCLEOTIDE SEQUENCE [LARGE SCALE GENOMIC DNA]</scope>
</reference>
<feature type="compositionally biased region" description="Polar residues" evidence="4">
    <location>
        <begin position="1196"/>
        <end position="1212"/>
    </location>
</feature>
<feature type="compositionally biased region" description="Basic and acidic residues" evidence="4">
    <location>
        <begin position="979"/>
        <end position="988"/>
    </location>
</feature>
<evidence type="ECO:0000313" key="6">
    <source>
        <dbReference type="EMBL" id="GIY72045.1"/>
    </source>
</evidence>
<feature type="region of interest" description="Disordered" evidence="4">
    <location>
        <begin position="1035"/>
        <end position="1115"/>
    </location>
</feature>
<feature type="compositionally biased region" description="Polar residues" evidence="4">
    <location>
        <begin position="769"/>
        <end position="787"/>
    </location>
</feature>
<evidence type="ECO:0000259" key="5">
    <source>
        <dbReference type="PROSITE" id="PS50184"/>
    </source>
</evidence>
<name>A0AAV4VRS0_9ARAC</name>
<dbReference type="Gene3D" id="6.20.200.20">
    <property type="match status" value="2"/>
</dbReference>
<evidence type="ECO:0000256" key="4">
    <source>
        <dbReference type="SAM" id="MobiDB-lite"/>
    </source>
</evidence>
<feature type="compositionally biased region" description="Basic and acidic residues" evidence="4">
    <location>
        <begin position="1070"/>
        <end position="1099"/>
    </location>
</feature>
<feature type="region of interest" description="Disordered" evidence="4">
    <location>
        <begin position="592"/>
        <end position="618"/>
    </location>
</feature>
<feature type="region of interest" description="Disordered" evidence="4">
    <location>
        <begin position="1461"/>
        <end position="1493"/>
    </location>
</feature>
<feature type="domain" description="VWFC" evidence="5">
    <location>
        <begin position="50"/>
        <end position="111"/>
    </location>
</feature>
<feature type="region of interest" description="Disordered" evidence="4">
    <location>
        <begin position="953"/>
        <end position="988"/>
    </location>
</feature>
<feature type="compositionally biased region" description="Basic and acidic residues" evidence="4">
    <location>
        <begin position="1160"/>
        <end position="1186"/>
    </location>
</feature>
<feature type="compositionally biased region" description="Polar residues" evidence="4">
    <location>
        <begin position="392"/>
        <end position="405"/>
    </location>
</feature>
<dbReference type="EMBL" id="BPLQ01013437">
    <property type="protein sequence ID" value="GIY72045.1"/>
    <property type="molecule type" value="Genomic_DNA"/>
</dbReference>
<feature type="compositionally biased region" description="Polar residues" evidence="4">
    <location>
        <begin position="1484"/>
        <end position="1493"/>
    </location>
</feature>
<evidence type="ECO:0000313" key="7">
    <source>
        <dbReference type="Proteomes" id="UP001054837"/>
    </source>
</evidence>
<sequence length="1603" mass="177818">MPAQWTVKVTVEFVAFYGFHLVEFLWSATFDEKICVCEAHMPVGGSSFCCTFNGKPVEDGKTVSSPEPCLNCTCSKGILLCYLHTCNSIAPTPGCQIVKKPDTCCPQLECDGMLTYHDFRTERTSEPSNKLRFRQEDNFFGLIAVDTRTDRSAVDAYTTRRPSVKGHKPNFSSFLKGLSSQKRSDVYGQSAYEQEEDIEDDDISSDQNNSSGYCYSRGYKYAEGMAMLSPTKCEYCYCIGGQQMCVRPKCHLNIEGCVPRYQSGYTCCPSHYNCEIASGASALGIEEKDNAETENKNNLKNKVTSCNVEGYDFDVGVAVPSNGHCQTCYCTQVGVVCRRLECSPSISGCTPVIPEGHCCPTQYKCDQKHVNNSHVPVVPHSTDNYDVTVISSIDPEGTSSQSSRTEISDLYTETAEHSPTTYAEDSETATETSSEKQKITVELPSESDLESISVIPEENIAVLVLTTDKEDEGIATSAEITSHTSTREDITTKLVPTTVLDAKRKSKPTKLSNVNSKIRNSTRFTTLNAATDPLTITTNREETTQGNTDSIGTEKDIYAYDYEEYEENASPDISETFSPFSDYMTPSEETLLGESSQERSPISNKNHKIKQKKPSTFQHLSTTKITRPSTNDEFFNYDTKETEFTQEESTYSTNSRSDVDEIITEDPTRYTIYSSSKTRIPGMTTKLDSLITRPNVGQKIKKRRPGLVNKYHSSSSSTKPNQLGTGSALTLEEIYNLQTVSSDTNLDKKTFLPYATETITETYRRHTRPSQNKKISNGRRQPENSAETTILTKTTKPIPQDIAEFLWSITQTQNTQTPTSSIEIGDSTTKQIKGSSIPLETLPPIALAAPKLIMEAPTSESAEITTEIASINDTTVPSSPSFNFQPEIIFSNHGPSQVFNRKQPLPVTREPEVPLIINNHKRTSTRLRPPIRLRPAPTTASVENTFVEISNHRPTNTVRRPPSKFPPFPSIVSRLDGNYNRDTHTRDSHPKLHRIESDYLPEWSDDYEEDYYNSDHDHSTLSKIFNNIHTSTSVHIETSQGSTPSENSTKNEETSETVGISATEAVPKMDNQESKQKHITLETPEQREFTKSDHSKDEAEFQTTEKTTTEVPVTTESLTTTTPIPKTTYYTSTITTTTPEDTTKSFSGYVRNKYKGTSTHIHESEPKFFRADDDGNNRRRDSDYRFTDFGNKPAESFNNYPQIRPTLTTEAPTESPKEQEDSSEITDVCFVEGRYYTSGETIIKSNPCEMCRCFYGHPLCQVQQCPPPPDPSCALDYLPGYCCPQVTCGLETDPDQPPGIVSLPEPTSQEIRRSDMDNQWKPLPHGPLIRTTESTPKTETPDKKPDVPIQTYGAPQTQTEQVSNVYVWAGDTKKAVVEPITAQPEVTTMEATTIQTTTEEPTTTTTTPSSTTEQPTTIMITTSQPLPTTKEADTYKAETTTSLPTTLAPFTEVDTIKLEESTTTPKPLEPVFDPSMEENKRSQNKSGIHDNSSGVRKILGNVVTLPPSKVELSLTDASNIITVLPVIITMPTTVAPKEESEKSSVTMDDTDVGVVTELGGNLKVSGCNVYGKYYKINDKVTALSKPCSDCICSADGIACNATC</sequence>
<gene>
    <name evidence="6" type="primary">AVEN_182445_1</name>
    <name evidence="6" type="ORF">CDAR_597381</name>
</gene>
<dbReference type="PROSITE" id="PS50184">
    <property type="entry name" value="VWFC_2"/>
    <property type="match status" value="2"/>
</dbReference>
<dbReference type="PANTHER" id="PTHR46698:SF3">
    <property type="entry name" value="TENECTIN ISOFORM 1-RELATED"/>
    <property type="match status" value="1"/>
</dbReference>
<accession>A0AAV4VRS0</accession>
<feature type="compositionally biased region" description="Acidic residues" evidence="4">
    <location>
        <begin position="193"/>
        <end position="204"/>
    </location>
</feature>
<dbReference type="SUPFAM" id="SSF57603">
    <property type="entry name" value="FnI-like domain"/>
    <property type="match status" value="3"/>
</dbReference>
<comment type="subcellular location">
    <subcellularLocation>
        <location evidence="1">Secreted</location>
    </subcellularLocation>
</comment>
<feature type="region of interest" description="Disordered" evidence="4">
    <location>
        <begin position="1317"/>
        <end position="1348"/>
    </location>
</feature>
<comment type="caution">
    <text evidence="6">The sequence shown here is derived from an EMBL/GenBank/DDBJ whole genome shotgun (WGS) entry which is preliminary data.</text>
</comment>
<feature type="compositionally biased region" description="Polar residues" evidence="4">
    <location>
        <begin position="711"/>
        <end position="724"/>
    </location>
</feature>
<dbReference type="InterPro" id="IPR001007">
    <property type="entry name" value="VWF_dom"/>
</dbReference>
<feature type="region of interest" description="Disordered" evidence="4">
    <location>
        <begin position="762"/>
        <end position="787"/>
    </location>
</feature>
<feature type="region of interest" description="Disordered" evidence="4">
    <location>
        <begin position="392"/>
        <end position="447"/>
    </location>
</feature>
<dbReference type="PANTHER" id="PTHR46698">
    <property type="entry name" value="CROSSVEINLESS 2"/>
    <property type="match status" value="1"/>
</dbReference>
<dbReference type="GO" id="GO:0005576">
    <property type="term" value="C:extracellular region"/>
    <property type="evidence" value="ECO:0007669"/>
    <property type="project" value="UniProtKB-SubCell"/>
</dbReference>
<dbReference type="SMART" id="SM00214">
    <property type="entry name" value="VWC"/>
    <property type="match status" value="2"/>
</dbReference>
<protein>
    <recommendedName>
        <fullName evidence="5">VWFC domain-containing protein</fullName>
    </recommendedName>
</protein>
<keyword evidence="2" id="KW-0964">Secreted</keyword>
<proteinExistence type="predicted"/>
<feature type="region of interest" description="Disordered" evidence="4">
    <location>
        <begin position="1395"/>
        <end position="1414"/>
    </location>
</feature>
<feature type="domain" description="VWFC" evidence="5">
    <location>
        <begin position="1227"/>
        <end position="1289"/>
    </location>
</feature>
<feature type="region of interest" description="Disordered" evidence="4">
    <location>
        <begin position="704"/>
        <end position="724"/>
    </location>
</feature>